<keyword evidence="2" id="KW-1185">Reference proteome</keyword>
<proteinExistence type="predicted"/>
<sequence>MKRLFLIFVLGMPIVANFAGTIGKRSDRKIIEISKIIKLSSMQENAIRKAYDEYNEKVDSALYKVQNAVEASKIKYYASKEFNKVLMSILTEKQRNTYIQITSTPEIEAKTQYKIMLLKESNEYSDLELNKMKKEIYSYLMAEKLVYVRDKYDIKKQKENISRLKNVRPQSLRESEIREKQKAQGKIVNGKINW</sequence>
<reference evidence="1 2" key="1">
    <citation type="submission" date="2020-05" db="EMBL/GenBank/DDBJ databases">
        <title>Distinct polysaccharide utilization as determinants for interspecies competition between intestinal Prevotella spp.</title>
        <authorList>
            <person name="Galvez E.J.C."/>
            <person name="Iljazovic A."/>
            <person name="Strowig T."/>
        </authorList>
    </citation>
    <scope>NUCLEOTIDE SEQUENCE [LARGE SCALE GENOMIC DNA]</scope>
    <source>
        <strain evidence="1 2">PROD</strain>
    </source>
</reference>
<evidence type="ECO:0000313" key="1">
    <source>
        <dbReference type="EMBL" id="NPE13920.1"/>
    </source>
</evidence>
<protein>
    <submittedName>
        <fullName evidence="1">Uncharacterized protein</fullName>
    </submittedName>
</protein>
<dbReference type="RefSeq" id="WP_172174682.1">
    <property type="nucleotide sequence ID" value="NZ_CASGIA010000005.1"/>
</dbReference>
<evidence type="ECO:0000313" key="2">
    <source>
        <dbReference type="Proteomes" id="UP001193734"/>
    </source>
</evidence>
<comment type="caution">
    <text evidence="1">The sequence shown here is derived from an EMBL/GenBank/DDBJ whole genome shotgun (WGS) entry which is preliminary data.</text>
</comment>
<name>A0ABX2AU71_9BACT</name>
<dbReference type="GeneID" id="82157353"/>
<organism evidence="1 2">
    <name type="scientific">Xylanibacter rodentium</name>
    <dbReference type="NCBI Taxonomy" id="2736289"/>
    <lineage>
        <taxon>Bacteria</taxon>
        <taxon>Pseudomonadati</taxon>
        <taxon>Bacteroidota</taxon>
        <taxon>Bacteroidia</taxon>
        <taxon>Bacteroidales</taxon>
        <taxon>Prevotellaceae</taxon>
        <taxon>Xylanibacter</taxon>
    </lineage>
</organism>
<gene>
    <name evidence="1" type="ORF">HPS55_06200</name>
</gene>
<accession>A0ABX2AU71</accession>
<dbReference type="Proteomes" id="UP001193734">
    <property type="component" value="Unassembled WGS sequence"/>
</dbReference>
<dbReference type="EMBL" id="JABKKE010000008">
    <property type="protein sequence ID" value="NPE13920.1"/>
    <property type="molecule type" value="Genomic_DNA"/>
</dbReference>